<dbReference type="SUPFAM" id="SSF52540">
    <property type="entry name" value="P-loop containing nucleoside triphosphate hydrolases"/>
    <property type="match status" value="2"/>
</dbReference>
<dbReference type="PANTHER" id="PTHR10799">
    <property type="entry name" value="SNF2/RAD54 HELICASE FAMILY"/>
    <property type="match status" value="1"/>
</dbReference>
<dbReference type="GO" id="GO:0005524">
    <property type="term" value="F:ATP binding"/>
    <property type="evidence" value="ECO:0007669"/>
    <property type="project" value="InterPro"/>
</dbReference>
<evidence type="ECO:0000256" key="1">
    <source>
        <dbReference type="ARBA" id="ARBA00022801"/>
    </source>
</evidence>
<dbReference type="GO" id="GO:0016787">
    <property type="term" value="F:hydrolase activity"/>
    <property type="evidence" value="ECO:0007669"/>
    <property type="project" value="UniProtKB-KW"/>
</dbReference>
<dbReference type="InterPro" id="IPR014001">
    <property type="entry name" value="Helicase_ATP-bd"/>
</dbReference>
<evidence type="ECO:0008006" key="5">
    <source>
        <dbReference type="Google" id="ProtNLM"/>
    </source>
</evidence>
<dbReference type="AlphaFoldDB" id="A0A0F9T2C3"/>
<dbReference type="SMART" id="SM00487">
    <property type="entry name" value="DEXDc"/>
    <property type="match status" value="1"/>
</dbReference>
<feature type="domain" description="Helicase ATP-binding" evidence="2">
    <location>
        <begin position="23"/>
        <end position="200"/>
    </location>
</feature>
<dbReference type="InterPro" id="IPR049730">
    <property type="entry name" value="SNF2/RAD54-like_C"/>
</dbReference>
<dbReference type="InterPro" id="IPR000330">
    <property type="entry name" value="SNF2_N"/>
</dbReference>
<evidence type="ECO:0000259" key="3">
    <source>
        <dbReference type="PROSITE" id="PS51194"/>
    </source>
</evidence>
<dbReference type="EMBL" id="LAZR01002025">
    <property type="protein sequence ID" value="KKN35623.1"/>
    <property type="molecule type" value="Genomic_DNA"/>
</dbReference>
<dbReference type="InterPro" id="IPR001650">
    <property type="entry name" value="Helicase_C-like"/>
</dbReference>
<dbReference type="InterPro" id="IPR038718">
    <property type="entry name" value="SNF2-like_sf"/>
</dbReference>
<dbReference type="Pfam" id="PF00176">
    <property type="entry name" value="SNF2-rel_dom"/>
    <property type="match status" value="1"/>
</dbReference>
<proteinExistence type="predicted"/>
<gene>
    <name evidence="4" type="ORF">LCGC14_0781800</name>
</gene>
<name>A0A0F9T2C3_9ZZZZ</name>
<dbReference type="PROSITE" id="PS51192">
    <property type="entry name" value="HELICASE_ATP_BIND_1"/>
    <property type="match status" value="1"/>
</dbReference>
<dbReference type="Gene3D" id="3.40.50.300">
    <property type="entry name" value="P-loop containing nucleotide triphosphate hydrolases"/>
    <property type="match status" value="1"/>
</dbReference>
<sequence length="498" mass="56962">MTTQTPEQVREELPLFPFQATAIKRMSQLDSVFLFDDMGLGKTRQVLESIFQDDLLPALVIPPKGLVINWYHEILKWFPQETAVIYKGNVEAFLYQYYDALARGQRRIFIIWHDVLSKATNPYLRNGRPNRRYDEFIALLYDLPWKAIIVDEAHKFRNDGAQRTEGLLKFKYGKRFLLTGTPTVNSAEDIYPLCQFAQIPELPDLHAYLGTFTRAGRMGRPTGFINRQLFHEMIGNRWIRRTKAQVLKQLPPKISQRLYLQMEPDQQLAYDFLMRQLYLELSNGETLEIPRGSMEALALLTRLRQLALDPRIFGGSASSIKSKAILDLLAEHQSVTEDGQKRKAIVYSNFVGYLNILEKDLRLAGYVVTRITGREDPDERRYNESRFQNDPDTTVLLVSMAAGGEGLNLTAATLAIVADEWWNSVRMNQAVDRSHRIGQNRQLLAITLHVVDTVDDYVHQIVEGKEATSQMVLQALVEGTSRTEEGKQLLAELSLTVA</sequence>
<reference evidence="4" key="1">
    <citation type="journal article" date="2015" name="Nature">
        <title>Complex archaea that bridge the gap between prokaryotes and eukaryotes.</title>
        <authorList>
            <person name="Spang A."/>
            <person name="Saw J.H."/>
            <person name="Jorgensen S.L."/>
            <person name="Zaremba-Niedzwiedzka K."/>
            <person name="Martijn J."/>
            <person name="Lind A.E."/>
            <person name="van Eijk R."/>
            <person name="Schleper C."/>
            <person name="Guy L."/>
            <person name="Ettema T.J."/>
        </authorList>
    </citation>
    <scope>NUCLEOTIDE SEQUENCE</scope>
</reference>
<organism evidence="4">
    <name type="scientific">marine sediment metagenome</name>
    <dbReference type="NCBI Taxonomy" id="412755"/>
    <lineage>
        <taxon>unclassified sequences</taxon>
        <taxon>metagenomes</taxon>
        <taxon>ecological metagenomes</taxon>
    </lineage>
</organism>
<feature type="domain" description="Helicase C-terminal" evidence="3">
    <location>
        <begin position="327"/>
        <end position="477"/>
    </location>
</feature>
<comment type="caution">
    <text evidence="4">The sequence shown here is derived from an EMBL/GenBank/DDBJ whole genome shotgun (WGS) entry which is preliminary data.</text>
</comment>
<dbReference type="InterPro" id="IPR027417">
    <property type="entry name" value="P-loop_NTPase"/>
</dbReference>
<dbReference type="Gene3D" id="3.40.50.10810">
    <property type="entry name" value="Tandem AAA-ATPase domain"/>
    <property type="match status" value="1"/>
</dbReference>
<keyword evidence="1" id="KW-0378">Hydrolase</keyword>
<dbReference type="CDD" id="cd18793">
    <property type="entry name" value="SF2_C_SNF"/>
    <property type="match status" value="1"/>
</dbReference>
<dbReference type="SMART" id="SM00490">
    <property type="entry name" value="HELICc"/>
    <property type="match status" value="1"/>
</dbReference>
<accession>A0A0F9T2C3</accession>
<protein>
    <recommendedName>
        <fullName evidence="5">Helicase</fullName>
    </recommendedName>
</protein>
<evidence type="ECO:0000259" key="2">
    <source>
        <dbReference type="PROSITE" id="PS51192"/>
    </source>
</evidence>
<dbReference type="Pfam" id="PF00271">
    <property type="entry name" value="Helicase_C"/>
    <property type="match status" value="1"/>
</dbReference>
<dbReference type="PROSITE" id="PS51194">
    <property type="entry name" value="HELICASE_CTER"/>
    <property type="match status" value="1"/>
</dbReference>
<evidence type="ECO:0000313" key="4">
    <source>
        <dbReference type="EMBL" id="KKN35623.1"/>
    </source>
</evidence>